<organism evidence="3 4">
    <name type="scientific">Paenibacillus swuensis</name>
    <dbReference type="NCBI Taxonomy" id="1178515"/>
    <lineage>
        <taxon>Bacteria</taxon>
        <taxon>Bacillati</taxon>
        <taxon>Bacillota</taxon>
        <taxon>Bacilli</taxon>
        <taxon>Bacillales</taxon>
        <taxon>Paenibacillaceae</taxon>
        <taxon>Paenibacillus</taxon>
    </lineage>
</organism>
<keyword evidence="1" id="KW-0812">Transmembrane</keyword>
<dbReference type="PANTHER" id="PTHR40446:SF2">
    <property type="entry name" value="N-ACETYLGLUCOSAMINE-1-PHOSPHODIESTER ALPHA-N-ACETYLGLUCOSAMINIDASE"/>
    <property type="match status" value="1"/>
</dbReference>
<dbReference type="PANTHER" id="PTHR40446">
    <property type="entry name" value="N-ACETYLGLUCOSAMINE-1-PHOSPHODIESTER ALPHA-N-ACETYLGLUCOSAMINIDASE"/>
    <property type="match status" value="1"/>
</dbReference>
<evidence type="ECO:0000259" key="2">
    <source>
        <dbReference type="Pfam" id="PF09992"/>
    </source>
</evidence>
<dbReference type="InterPro" id="IPR018711">
    <property type="entry name" value="NAGPA"/>
</dbReference>
<keyword evidence="1" id="KW-1133">Transmembrane helix</keyword>
<proteinExistence type="predicted"/>
<evidence type="ECO:0000313" key="3">
    <source>
        <dbReference type="EMBL" id="ANE48336.1"/>
    </source>
</evidence>
<reference evidence="3 4" key="1">
    <citation type="submission" date="2015-01" db="EMBL/GenBank/DDBJ databases">
        <title>Paenibacillus swuensis/DY6/whole genome sequencing.</title>
        <authorList>
            <person name="Kim M.K."/>
            <person name="Srinivasan S."/>
            <person name="Lee J.-J."/>
        </authorList>
    </citation>
    <scope>NUCLEOTIDE SEQUENCE [LARGE SCALE GENOMIC DNA]</scope>
    <source>
        <strain evidence="3 4">DY6</strain>
    </source>
</reference>
<dbReference type="OrthoDB" id="9816453at2"/>
<accession>A0A172TMZ1</accession>
<dbReference type="KEGG" id="pswu:SY83_20925"/>
<feature type="transmembrane region" description="Helical" evidence="1">
    <location>
        <begin position="30"/>
        <end position="54"/>
    </location>
</feature>
<dbReference type="PATRIC" id="fig|1178515.4.peg.4239"/>
<dbReference type="Proteomes" id="UP000076927">
    <property type="component" value="Chromosome"/>
</dbReference>
<name>A0A172TMZ1_9BACL</name>
<dbReference type="AlphaFoldDB" id="A0A172TMZ1"/>
<keyword evidence="1" id="KW-0472">Membrane</keyword>
<feature type="domain" description="Phosphodiester glycosidase" evidence="2">
    <location>
        <begin position="170"/>
        <end position="363"/>
    </location>
</feature>
<evidence type="ECO:0000256" key="1">
    <source>
        <dbReference type="SAM" id="Phobius"/>
    </source>
</evidence>
<gene>
    <name evidence="3" type="ORF">SY83_20925</name>
</gene>
<keyword evidence="4" id="KW-1185">Reference proteome</keyword>
<sequence>MNESKPLSPRNSAHTSATIKLPKKSRTQRFIRGLLFMLSSFLFVITLFIAWIFMTTSGHHFRYLVADTLISSQHRIWAKYVIGDEALKSRVNDYQNIAVATGSEKATHEIKLTENVSNPTQAKPVEIKEISGKGYKGHIVYVRDPKSLRLVVPDKAGKGEKVSSMVKRTGALLGVNAGGFADPNWKGNGFVPIGLVISNGEIFFDSSGRNKPAQIVGIDKTGKMIAGNYSPNELLKLDIKEAVTFQPRLIVNGKGQLKNEAQGWGIAPRTAMGQKADGTILFVIVDGRQPGHSIGTNLYEIQQILLSEGAVIAANLDGGSSTVLVEGNGSNNSDESEEIDPRIVNKPASQHGERYLPTAFLVFEQPEAITIPNIWAHATKEQLDPSRW</sequence>
<dbReference type="STRING" id="1178515.SY83_20925"/>
<evidence type="ECO:0000313" key="4">
    <source>
        <dbReference type="Proteomes" id="UP000076927"/>
    </source>
</evidence>
<dbReference type="EMBL" id="CP011388">
    <property type="protein sequence ID" value="ANE48336.1"/>
    <property type="molecule type" value="Genomic_DNA"/>
</dbReference>
<dbReference type="Pfam" id="PF09992">
    <property type="entry name" value="NAGPA"/>
    <property type="match status" value="1"/>
</dbReference>
<protein>
    <submittedName>
        <fullName evidence="3">Exopolysaccharide biosynthesis protein</fullName>
    </submittedName>
</protein>